<accession>A0A8J1YAD5</accession>
<organism evidence="3 4">
    <name type="scientific">Owenia fusiformis</name>
    <name type="common">Polychaete worm</name>
    <dbReference type="NCBI Taxonomy" id="6347"/>
    <lineage>
        <taxon>Eukaryota</taxon>
        <taxon>Metazoa</taxon>
        <taxon>Spiralia</taxon>
        <taxon>Lophotrochozoa</taxon>
        <taxon>Annelida</taxon>
        <taxon>Polychaeta</taxon>
        <taxon>Sedentaria</taxon>
        <taxon>Canalipalpata</taxon>
        <taxon>Sabellida</taxon>
        <taxon>Oweniida</taxon>
        <taxon>Oweniidae</taxon>
        <taxon>Owenia</taxon>
    </lineage>
</organism>
<sequence>MDDLATKFQKFCIQGRASQGDLKTVNNKNLTKLMKDCKIVGKSLTTTDIDITFSKIMGSKKEMSLAQFKEFLKVLAPKYKKDHKLADDDAAFDAMIEKVKGGGVSTAGTTGTSKTGGVGKMTDASQYTGAHKERFDASGKGKGIEGREDRASGDGYVGAYKGKDTFDKK</sequence>
<proteinExistence type="inferred from homology"/>
<dbReference type="Proteomes" id="UP000749559">
    <property type="component" value="Unassembled WGS sequence"/>
</dbReference>
<dbReference type="AlphaFoldDB" id="A0A8J1YAD5"/>
<dbReference type="GO" id="GO:0015631">
    <property type="term" value="F:tubulin binding"/>
    <property type="evidence" value="ECO:0007669"/>
    <property type="project" value="InterPro"/>
</dbReference>
<dbReference type="SUPFAM" id="SSF47473">
    <property type="entry name" value="EF-hand"/>
    <property type="match status" value="1"/>
</dbReference>
<dbReference type="Gene3D" id="1.10.238.10">
    <property type="entry name" value="EF-hand"/>
    <property type="match status" value="1"/>
</dbReference>
<comment type="similarity">
    <text evidence="1">Belongs to the TPPP family.</text>
</comment>
<dbReference type="GO" id="GO:0001578">
    <property type="term" value="P:microtubule bundle formation"/>
    <property type="evidence" value="ECO:0007669"/>
    <property type="project" value="TreeGrafter"/>
</dbReference>
<protein>
    <submittedName>
        <fullName evidence="3">Uncharacterized protein</fullName>
    </submittedName>
</protein>
<name>A0A8J1YAD5_OWEFU</name>
<dbReference type="EMBL" id="CAIIXF020000007">
    <property type="protein sequence ID" value="CAH1790269.1"/>
    <property type="molecule type" value="Genomic_DNA"/>
</dbReference>
<dbReference type="GO" id="GO:0005874">
    <property type="term" value="C:microtubule"/>
    <property type="evidence" value="ECO:0007669"/>
    <property type="project" value="TreeGrafter"/>
</dbReference>
<evidence type="ECO:0000313" key="3">
    <source>
        <dbReference type="EMBL" id="CAH1790269.1"/>
    </source>
</evidence>
<evidence type="ECO:0000256" key="1">
    <source>
        <dbReference type="ARBA" id="ARBA00010994"/>
    </source>
</evidence>
<reference evidence="3" key="1">
    <citation type="submission" date="2022-03" db="EMBL/GenBank/DDBJ databases">
        <authorList>
            <person name="Martin C."/>
        </authorList>
    </citation>
    <scope>NUCLEOTIDE SEQUENCE</scope>
</reference>
<dbReference type="PANTHER" id="PTHR12932">
    <property type="entry name" value="P25 ALPHA-RELATED"/>
    <property type="match status" value="1"/>
</dbReference>
<dbReference type="OrthoDB" id="548799at2759"/>
<gene>
    <name evidence="3" type="ORF">OFUS_LOCUS15499</name>
</gene>
<feature type="region of interest" description="Disordered" evidence="2">
    <location>
        <begin position="104"/>
        <end position="123"/>
    </location>
</feature>
<evidence type="ECO:0000256" key="2">
    <source>
        <dbReference type="SAM" id="MobiDB-lite"/>
    </source>
</evidence>
<dbReference type="GO" id="GO:0032273">
    <property type="term" value="P:positive regulation of protein polymerization"/>
    <property type="evidence" value="ECO:0007669"/>
    <property type="project" value="TreeGrafter"/>
</dbReference>
<feature type="region of interest" description="Disordered" evidence="2">
    <location>
        <begin position="129"/>
        <end position="169"/>
    </location>
</feature>
<feature type="compositionally biased region" description="Basic and acidic residues" evidence="2">
    <location>
        <begin position="130"/>
        <end position="152"/>
    </location>
</feature>
<dbReference type="GO" id="GO:0046785">
    <property type="term" value="P:microtubule polymerization"/>
    <property type="evidence" value="ECO:0007669"/>
    <property type="project" value="InterPro"/>
</dbReference>
<dbReference type="PANTHER" id="PTHR12932:SF9">
    <property type="entry name" value="TUBULIN POLYMERIZATION-PROMOTING PROTEIN HOMOLOG"/>
    <property type="match status" value="1"/>
</dbReference>
<dbReference type="Pfam" id="PF05517">
    <property type="entry name" value="p25-alpha"/>
    <property type="match status" value="1"/>
</dbReference>
<keyword evidence="4" id="KW-1185">Reference proteome</keyword>
<evidence type="ECO:0000313" key="4">
    <source>
        <dbReference type="Proteomes" id="UP000749559"/>
    </source>
</evidence>
<comment type="caution">
    <text evidence="3">The sequence shown here is derived from an EMBL/GenBank/DDBJ whole genome shotgun (WGS) entry which is preliminary data.</text>
</comment>
<dbReference type="InterPro" id="IPR008907">
    <property type="entry name" value="TPP/p25"/>
</dbReference>
<dbReference type="InterPro" id="IPR011992">
    <property type="entry name" value="EF-hand-dom_pair"/>
</dbReference>